<proteinExistence type="inferred from homology"/>
<dbReference type="Proteomes" id="UP000000626">
    <property type="component" value="Chromosome"/>
</dbReference>
<keyword evidence="5 14" id="KW-1003">Cell membrane</keyword>
<feature type="transmembrane region" description="Helical" evidence="14">
    <location>
        <begin position="84"/>
        <end position="103"/>
    </location>
</feature>
<dbReference type="EMBL" id="AL157959">
    <property type="protein sequence ID" value="CAM09272.1"/>
    <property type="molecule type" value="Genomic_DNA"/>
</dbReference>
<keyword evidence="7 14" id="KW-0812">Transmembrane</keyword>
<feature type="transmembrane region" description="Helical" evidence="14">
    <location>
        <begin position="6"/>
        <end position="27"/>
    </location>
</feature>
<evidence type="ECO:0000256" key="2">
    <source>
        <dbReference type="ARBA" id="ARBA00005073"/>
    </source>
</evidence>
<dbReference type="PIRSF" id="PIRSF004638">
    <property type="entry name" value="UCP004638"/>
    <property type="match status" value="1"/>
</dbReference>
<evidence type="ECO:0000256" key="4">
    <source>
        <dbReference type="ARBA" id="ARBA00017504"/>
    </source>
</evidence>
<comment type="pathway">
    <text evidence="2 14 15">Porphyrin-containing compound metabolism; protoporphyrin-IX biosynthesis; protoporphyrin-IX from protoporphyrinogen-IX: step 1/1.</text>
</comment>
<evidence type="ECO:0000256" key="11">
    <source>
        <dbReference type="ARBA" id="ARBA00023004"/>
    </source>
</evidence>
<dbReference type="EnsemblBacteria" id="CAM09272">
    <property type="protein sequence ID" value="CAM09272"/>
    <property type="gene ID" value="NMA2177"/>
</dbReference>
<accession>A0A0U1RKG7</accession>
<protein>
    <recommendedName>
        <fullName evidence="4 14">Protoporphyrinogen IX oxidase</fullName>
        <shortName evidence="14">PPO</shortName>
        <ecNumber evidence="14 15">1.3.99.-</ecNumber>
    </recommendedName>
</protein>
<evidence type="ECO:0000313" key="17">
    <source>
        <dbReference type="Proteomes" id="UP000000626"/>
    </source>
</evidence>
<feature type="transmembrane region" description="Helical" evidence="14">
    <location>
        <begin position="124"/>
        <end position="142"/>
    </location>
</feature>
<evidence type="ECO:0000256" key="9">
    <source>
        <dbReference type="ARBA" id="ARBA00022989"/>
    </source>
</evidence>
<evidence type="ECO:0000256" key="7">
    <source>
        <dbReference type="ARBA" id="ARBA00022692"/>
    </source>
</evidence>
<evidence type="ECO:0000256" key="5">
    <source>
        <dbReference type="ARBA" id="ARBA00022475"/>
    </source>
</evidence>
<dbReference type="AlphaFoldDB" id="A0A0U1RKG7"/>
<reference evidence="16 17" key="1">
    <citation type="journal article" date="2000" name="Nature">
        <title>Complete DNA sequence of a serogroup A strain of Neisseria meningitidis Z2491.</title>
        <authorList>
            <person name="Parkhill J."/>
            <person name="Achtman M."/>
            <person name="James K.D."/>
            <person name="Bentley S.D."/>
            <person name="Churcher C."/>
            <person name="Klee S.R."/>
            <person name="Morelli G."/>
            <person name="Basham D."/>
            <person name="Brown D."/>
            <person name="Chillingworth T."/>
            <person name="Davies R.M."/>
            <person name="Davis P."/>
            <person name="Devlin K."/>
            <person name="Feltwell T."/>
            <person name="Hamlin N."/>
            <person name="Holroyd S."/>
            <person name="Jagels K."/>
            <person name="Leather S."/>
            <person name="Moule S."/>
            <person name="Mungall K."/>
            <person name="Quail M.A."/>
            <person name="Rajandream M.A."/>
            <person name="Rutherford K.M."/>
            <person name="Simmonds M."/>
            <person name="Skelton J."/>
            <person name="Whitehead S."/>
            <person name="Spratt B.G."/>
            <person name="Barrell B.G."/>
        </authorList>
    </citation>
    <scope>NUCLEOTIDE SEQUENCE [LARGE SCALE GENOMIC DNA]</scope>
    <source>
        <strain evidence="17">DSM 15465 / Z2491</strain>
    </source>
</reference>
<comment type="subunit">
    <text evidence="14">Homodimer.</text>
</comment>
<evidence type="ECO:0000256" key="10">
    <source>
        <dbReference type="ARBA" id="ARBA00023002"/>
    </source>
</evidence>
<keyword evidence="11 14" id="KW-0408">Iron</keyword>
<evidence type="ECO:0000256" key="15">
    <source>
        <dbReference type="PIRNR" id="PIRNR004638"/>
    </source>
</evidence>
<keyword evidence="10 14" id="KW-0560">Oxidoreductase</keyword>
<dbReference type="InterPro" id="IPR005265">
    <property type="entry name" value="HemJ-like"/>
</dbReference>
<comment type="catalytic activity">
    <reaction evidence="13 14 15">
        <text>protoporphyrinogen IX + 3 A = protoporphyrin IX + 3 AH2</text>
        <dbReference type="Rhea" id="RHEA:62000"/>
        <dbReference type="ChEBI" id="CHEBI:13193"/>
        <dbReference type="ChEBI" id="CHEBI:17499"/>
        <dbReference type="ChEBI" id="CHEBI:57306"/>
        <dbReference type="ChEBI" id="CHEBI:57307"/>
    </reaction>
</comment>
<dbReference type="EC" id="1.3.99.-" evidence="14 15"/>
<comment type="similarity">
    <text evidence="3 14 15">Belongs to the HemJ family.</text>
</comment>
<evidence type="ECO:0000256" key="14">
    <source>
        <dbReference type="HAMAP-Rule" id="MF_02239"/>
    </source>
</evidence>
<keyword evidence="6 14" id="KW-0349">Heme</keyword>
<dbReference type="GO" id="GO:0005886">
    <property type="term" value="C:plasma membrane"/>
    <property type="evidence" value="ECO:0007669"/>
    <property type="project" value="UniProtKB-SubCell"/>
</dbReference>
<dbReference type="HOGENOM" id="CLU_125006_2_0_4"/>
<evidence type="ECO:0000256" key="12">
    <source>
        <dbReference type="ARBA" id="ARBA00023136"/>
    </source>
</evidence>
<evidence type="ECO:0000256" key="13">
    <source>
        <dbReference type="ARBA" id="ARBA00048390"/>
    </source>
</evidence>
<dbReference type="KEGG" id="nma:NMA2177"/>
<evidence type="ECO:0000256" key="3">
    <source>
        <dbReference type="ARBA" id="ARBA00006501"/>
    </source>
</evidence>
<comment type="cofactor">
    <cofactor evidence="14 15">
        <name>heme b</name>
        <dbReference type="ChEBI" id="CHEBI:60344"/>
    </cofactor>
    <text evidence="14 15">Binds 1 heme b (iron(II)-protoporphyrin IX) group per subunit.</text>
</comment>
<dbReference type="PANTHER" id="PTHR40255">
    <property type="entry name" value="UPF0093 MEMBRANE PROTEIN SLR1790"/>
    <property type="match status" value="1"/>
</dbReference>
<keyword evidence="9 14" id="KW-1133">Transmembrane helix</keyword>
<name>A0A0U1RKG7_NEIMA</name>
<dbReference type="GO" id="GO:0006782">
    <property type="term" value="P:protoporphyrinogen IX biosynthetic process"/>
    <property type="evidence" value="ECO:0007669"/>
    <property type="project" value="UniProtKB-UniRule"/>
</dbReference>
<dbReference type="UniPathway" id="UPA00251">
    <property type="reaction ID" value="UER00324"/>
</dbReference>
<gene>
    <name evidence="16" type="ordered locus">NMA2177</name>
</gene>
<keyword evidence="8 14" id="KW-0479">Metal-binding</keyword>
<dbReference type="PANTHER" id="PTHR40255:SF1">
    <property type="entry name" value="PROTOPORPHYRINOGEN IX OXIDASE"/>
    <property type="match status" value="1"/>
</dbReference>
<sequence>MWAMMFSWFKLFHLFFVISWFAGLFYLPRIFVNMAMIDVPRGNPEYVRLSGMAVRLYRFMSPLGFGAVVFGAAIPFAAGWWGSGWVHVKLCLGLMLLAYQLYCGVLLRRFQDYSNAFSHRWYRVFNEIPVLLMVAALYLVVFKPF</sequence>
<feature type="binding site" description="axial binding residue" evidence="14">
    <location>
        <position position="89"/>
    </location>
    <ligand>
        <name>heme</name>
        <dbReference type="ChEBI" id="CHEBI:30413"/>
    </ligand>
    <ligandPart>
        <name>Fe</name>
        <dbReference type="ChEBI" id="CHEBI:18248"/>
    </ligandPart>
</feature>
<feature type="transmembrane region" description="Helical" evidence="14">
    <location>
        <begin position="56"/>
        <end position="78"/>
    </location>
</feature>
<dbReference type="GO" id="GO:0046872">
    <property type="term" value="F:metal ion binding"/>
    <property type="evidence" value="ECO:0007669"/>
    <property type="project" value="UniProtKB-UniRule"/>
</dbReference>
<evidence type="ECO:0000256" key="6">
    <source>
        <dbReference type="ARBA" id="ARBA00022617"/>
    </source>
</evidence>
<dbReference type="GO" id="GO:0070818">
    <property type="term" value="F:protoporphyrinogen oxidase activity"/>
    <property type="evidence" value="ECO:0007669"/>
    <property type="project" value="UniProtKB-UniRule"/>
</dbReference>
<feature type="binding site" description="axial binding residue" evidence="14">
    <location>
        <position position="13"/>
    </location>
    <ligand>
        <name>heme</name>
        <dbReference type="ChEBI" id="CHEBI:30413"/>
    </ligand>
    <ligandPart>
        <name>Fe</name>
        <dbReference type="ChEBI" id="CHEBI:18248"/>
    </ligandPart>
</feature>
<comment type="subcellular location">
    <subcellularLocation>
        <location evidence="1 14">Cell membrane</location>
        <topology evidence="1 14">Multi-pass membrane protein</topology>
    </subcellularLocation>
</comment>
<dbReference type="HAMAP" id="MF_02239">
    <property type="entry name" value="HemJ"/>
    <property type="match status" value="1"/>
</dbReference>
<keyword evidence="12 14" id="KW-0472">Membrane</keyword>
<dbReference type="Pfam" id="PF03653">
    <property type="entry name" value="UPF0093"/>
    <property type="match status" value="1"/>
</dbReference>
<evidence type="ECO:0000256" key="1">
    <source>
        <dbReference type="ARBA" id="ARBA00004651"/>
    </source>
</evidence>
<comment type="function">
    <text evidence="14 15">Catalyzes the oxidation of protoporphyrinogen IX to protoporphyrin IX.</text>
</comment>
<evidence type="ECO:0000256" key="8">
    <source>
        <dbReference type="ARBA" id="ARBA00022723"/>
    </source>
</evidence>
<organism evidence="16 17">
    <name type="scientific">Neisseria meningitidis serogroup A / serotype 4A (strain DSM 15465 / Z2491)</name>
    <dbReference type="NCBI Taxonomy" id="122587"/>
    <lineage>
        <taxon>Bacteria</taxon>
        <taxon>Pseudomonadati</taxon>
        <taxon>Pseudomonadota</taxon>
        <taxon>Betaproteobacteria</taxon>
        <taxon>Neisseriales</taxon>
        <taxon>Neisseriaceae</taxon>
        <taxon>Neisseria</taxon>
    </lineage>
</organism>
<evidence type="ECO:0000313" key="16">
    <source>
        <dbReference type="EMBL" id="CAM09272.1"/>
    </source>
</evidence>